<proteinExistence type="predicted"/>
<protein>
    <recommendedName>
        <fullName evidence="1">Putative Flp pilus-assembly TadG-like N-terminal domain-containing protein</fullName>
    </recommendedName>
</protein>
<evidence type="ECO:0000259" key="1">
    <source>
        <dbReference type="Pfam" id="PF13400"/>
    </source>
</evidence>
<dbReference type="EMBL" id="BAAANF010000001">
    <property type="protein sequence ID" value="GAA1662943.1"/>
    <property type="molecule type" value="Genomic_DNA"/>
</dbReference>
<evidence type="ECO:0000313" key="3">
    <source>
        <dbReference type="Proteomes" id="UP001500280"/>
    </source>
</evidence>
<dbReference type="Pfam" id="PF13400">
    <property type="entry name" value="Tad"/>
    <property type="match status" value="1"/>
</dbReference>
<sequence>MRNMNMMRQLGRPMLRLLGSDDRGAFGVLVASLLGTGVLLGMGALVIDVGTLYQERAELQNGADAGSLAVAKSCVVGPSCTPGTAGTYANLNAKDGVSAVTLVCGRDLKGGLPGCPGSSGTILDCPTAPASGTNYVDVHTATRTTGGSSLLPPVFSRAIAGNSSYQGSTVLACARAMWGPALQSTKSLAMTLSLCAWTQATGGTPPTFGTDVRIFVRDAPNAPTCAGLSRPGEFGWLAESGPCTADIDLTAGGYVGGNDPGKNISQACQDTLTSYRASGAPIFIPIFDTTTGSGSGATYHLIGLAAFVLTGYSNMNPLKDVFPAGFSKADCPNGKTTPSCIFGHFTQALVPVTTTIGGGTYFGATAIKLAG</sequence>
<gene>
    <name evidence="2" type="ORF">GCM10009745_00680</name>
</gene>
<comment type="caution">
    <text evidence="2">The sequence shown here is derived from an EMBL/GenBank/DDBJ whole genome shotgun (WGS) entry which is preliminary data.</text>
</comment>
<accession>A0ABN2G029</accession>
<name>A0ABN2G029_9ACTN</name>
<organism evidence="2 3">
    <name type="scientific">Kribbella yunnanensis</name>
    <dbReference type="NCBI Taxonomy" id="190194"/>
    <lineage>
        <taxon>Bacteria</taxon>
        <taxon>Bacillati</taxon>
        <taxon>Actinomycetota</taxon>
        <taxon>Actinomycetes</taxon>
        <taxon>Propionibacteriales</taxon>
        <taxon>Kribbellaceae</taxon>
        <taxon>Kribbella</taxon>
    </lineage>
</organism>
<keyword evidence="3" id="KW-1185">Reference proteome</keyword>
<dbReference type="InterPro" id="IPR028087">
    <property type="entry name" value="Tad_N"/>
</dbReference>
<dbReference type="Proteomes" id="UP001500280">
    <property type="component" value="Unassembled WGS sequence"/>
</dbReference>
<reference evidence="2 3" key="1">
    <citation type="journal article" date="2019" name="Int. J. Syst. Evol. Microbiol.">
        <title>The Global Catalogue of Microorganisms (GCM) 10K type strain sequencing project: providing services to taxonomists for standard genome sequencing and annotation.</title>
        <authorList>
            <consortium name="The Broad Institute Genomics Platform"/>
            <consortium name="The Broad Institute Genome Sequencing Center for Infectious Disease"/>
            <person name="Wu L."/>
            <person name="Ma J."/>
        </authorList>
    </citation>
    <scope>NUCLEOTIDE SEQUENCE [LARGE SCALE GENOMIC DNA]</scope>
    <source>
        <strain evidence="2 3">JCM 14307</strain>
    </source>
</reference>
<evidence type="ECO:0000313" key="2">
    <source>
        <dbReference type="EMBL" id="GAA1662943.1"/>
    </source>
</evidence>
<feature type="domain" description="Putative Flp pilus-assembly TadG-like N-terminal" evidence="1">
    <location>
        <begin position="31"/>
        <end position="71"/>
    </location>
</feature>